<keyword evidence="4" id="KW-1185">Reference proteome</keyword>
<evidence type="ECO:0000256" key="1">
    <source>
        <dbReference type="ARBA" id="ARBA00022737"/>
    </source>
</evidence>
<reference evidence="3 4" key="1">
    <citation type="submission" date="2018-11" db="EMBL/GenBank/DDBJ databases">
        <title>Genome sequence and assembly of Colletotrichum sidae.</title>
        <authorList>
            <person name="Gan P."/>
            <person name="Shirasu K."/>
        </authorList>
    </citation>
    <scope>NUCLEOTIDE SEQUENCE [LARGE SCALE GENOMIC DNA]</scope>
    <source>
        <strain evidence="3 4">CBS 518.97</strain>
    </source>
</reference>
<feature type="domain" description="Nephrocystin 3-like N-terminal" evidence="2">
    <location>
        <begin position="216"/>
        <end position="383"/>
    </location>
</feature>
<dbReference type="InterPro" id="IPR027417">
    <property type="entry name" value="P-loop_NTPase"/>
</dbReference>
<proteinExistence type="predicted"/>
<organism evidence="3 4">
    <name type="scientific">Colletotrichum sidae</name>
    <dbReference type="NCBI Taxonomy" id="1347389"/>
    <lineage>
        <taxon>Eukaryota</taxon>
        <taxon>Fungi</taxon>
        <taxon>Dikarya</taxon>
        <taxon>Ascomycota</taxon>
        <taxon>Pezizomycotina</taxon>
        <taxon>Sordariomycetes</taxon>
        <taxon>Hypocreomycetidae</taxon>
        <taxon>Glomerellales</taxon>
        <taxon>Glomerellaceae</taxon>
        <taxon>Colletotrichum</taxon>
        <taxon>Colletotrichum orbiculare species complex</taxon>
    </lineage>
</organism>
<dbReference type="EMBL" id="QAPF01000166">
    <property type="protein sequence ID" value="TEA14306.1"/>
    <property type="molecule type" value="Genomic_DNA"/>
</dbReference>
<gene>
    <name evidence="3" type="ORF">C8034_v003522</name>
</gene>
<dbReference type="PANTHER" id="PTHR10039">
    <property type="entry name" value="AMELOGENIN"/>
    <property type="match status" value="1"/>
</dbReference>
<sequence>MDPLSISASIAGLVSLADLVFRQTKKYVKSARGSYKEVNDLYREVQCLSNVLHKLSLVAFDLELEATEGATIPLETAIDPSCIRECDLLLGRLRKGLSDTKSDLGSSSAFNRLQARLKWPFSSTETRELLDDVRRQKQVIDTAIAADSLGKMRSILSNQERISAEMSDIQTAAQQILDNQAQVFADKQKKAVFDFFSKLDHRSEFEKNKRLRHSQTSLWLTRGQDFDEWYSTPGGRMWCSGIPGAGKSVIAVSVIEECLRRREVYKDTAVAYVFCTYRDASTYELSVILSSLCAQLALYNEQALEVLSNYHEELKKGSCSPSQPSTDGLVRVVHEMSSFFSSVYLVIDGLDECGDHLATNVRSLTGISLSQREKLINLAILSRDELIIRQSLEPMFHHIEIAAQPEDIQLYVASQLEERIKTTSLKFRDLELKDRIMTELVDGAQGM</sequence>
<dbReference type="Gene3D" id="3.40.50.300">
    <property type="entry name" value="P-loop containing nucleotide triphosphate hydrolases"/>
    <property type="match status" value="1"/>
</dbReference>
<dbReference type="Pfam" id="PF24883">
    <property type="entry name" value="NPHP3_N"/>
    <property type="match status" value="1"/>
</dbReference>
<name>A0A4R8TA67_9PEZI</name>
<evidence type="ECO:0000259" key="2">
    <source>
        <dbReference type="Pfam" id="PF24883"/>
    </source>
</evidence>
<accession>A0A4R8TA67</accession>
<dbReference type="PANTHER" id="PTHR10039:SF15">
    <property type="entry name" value="NACHT DOMAIN-CONTAINING PROTEIN"/>
    <property type="match status" value="1"/>
</dbReference>
<evidence type="ECO:0000313" key="4">
    <source>
        <dbReference type="Proteomes" id="UP000295604"/>
    </source>
</evidence>
<dbReference type="InterPro" id="IPR056884">
    <property type="entry name" value="NPHP3-like_N"/>
</dbReference>
<dbReference type="AlphaFoldDB" id="A0A4R8TA67"/>
<evidence type="ECO:0000313" key="3">
    <source>
        <dbReference type="EMBL" id="TEA14306.1"/>
    </source>
</evidence>
<protein>
    <recommendedName>
        <fullName evidence="2">Nephrocystin 3-like N-terminal domain-containing protein</fullName>
    </recommendedName>
</protein>
<comment type="caution">
    <text evidence="3">The sequence shown here is derived from an EMBL/GenBank/DDBJ whole genome shotgun (WGS) entry which is preliminary data.</text>
</comment>
<dbReference type="Proteomes" id="UP000295604">
    <property type="component" value="Unassembled WGS sequence"/>
</dbReference>
<keyword evidence="1" id="KW-0677">Repeat</keyword>